<protein>
    <submittedName>
        <fullName evidence="2">Uncharacterized protein</fullName>
    </submittedName>
</protein>
<name>A0A5J9WDH4_9POAL</name>
<proteinExistence type="predicted"/>
<feature type="compositionally biased region" description="Low complexity" evidence="1">
    <location>
        <begin position="68"/>
        <end position="94"/>
    </location>
</feature>
<evidence type="ECO:0000313" key="2">
    <source>
        <dbReference type="EMBL" id="TVU45957.1"/>
    </source>
</evidence>
<feature type="region of interest" description="Disordered" evidence="1">
    <location>
        <begin position="28"/>
        <end position="48"/>
    </location>
</feature>
<dbReference type="Proteomes" id="UP000324897">
    <property type="component" value="Chromosome 5"/>
</dbReference>
<accession>A0A5J9WDH4</accession>
<dbReference type="EMBL" id="RWGY01000004">
    <property type="protein sequence ID" value="TVU45957.1"/>
    <property type="molecule type" value="Genomic_DNA"/>
</dbReference>
<feature type="non-terminal residue" evidence="2">
    <location>
        <position position="247"/>
    </location>
</feature>
<gene>
    <name evidence="2" type="ORF">EJB05_05467</name>
</gene>
<organism evidence="2 3">
    <name type="scientific">Eragrostis curvula</name>
    <name type="common">weeping love grass</name>
    <dbReference type="NCBI Taxonomy" id="38414"/>
    <lineage>
        <taxon>Eukaryota</taxon>
        <taxon>Viridiplantae</taxon>
        <taxon>Streptophyta</taxon>
        <taxon>Embryophyta</taxon>
        <taxon>Tracheophyta</taxon>
        <taxon>Spermatophyta</taxon>
        <taxon>Magnoliopsida</taxon>
        <taxon>Liliopsida</taxon>
        <taxon>Poales</taxon>
        <taxon>Poaceae</taxon>
        <taxon>PACMAD clade</taxon>
        <taxon>Chloridoideae</taxon>
        <taxon>Eragrostideae</taxon>
        <taxon>Eragrostidinae</taxon>
        <taxon>Eragrostis</taxon>
    </lineage>
</organism>
<comment type="caution">
    <text evidence="2">The sequence shown here is derived from an EMBL/GenBank/DDBJ whole genome shotgun (WGS) entry which is preliminary data.</text>
</comment>
<reference evidence="2 3" key="1">
    <citation type="journal article" date="2019" name="Sci. Rep.">
        <title>A high-quality genome of Eragrostis curvula grass provides insights into Poaceae evolution and supports new strategies to enhance forage quality.</title>
        <authorList>
            <person name="Carballo J."/>
            <person name="Santos B.A.C.M."/>
            <person name="Zappacosta D."/>
            <person name="Garbus I."/>
            <person name="Selva J.P."/>
            <person name="Gallo C.A."/>
            <person name="Diaz A."/>
            <person name="Albertini E."/>
            <person name="Caccamo M."/>
            <person name="Echenique V."/>
        </authorList>
    </citation>
    <scope>NUCLEOTIDE SEQUENCE [LARGE SCALE GENOMIC DNA]</scope>
    <source>
        <strain evidence="3">cv. Victoria</strain>
        <tissue evidence="2">Leaf</tissue>
    </source>
</reference>
<feature type="region of interest" description="Disordered" evidence="1">
    <location>
        <begin position="64"/>
        <end position="133"/>
    </location>
</feature>
<keyword evidence="3" id="KW-1185">Reference proteome</keyword>
<feature type="compositionally biased region" description="Polar residues" evidence="1">
    <location>
        <begin position="104"/>
        <end position="122"/>
    </location>
</feature>
<dbReference type="OrthoDB" id="721868at2759"/>
<dbReference type="AlphaFoldDB" id="A0A5J9WDH4"/>
<dbReference type="Gramene" id="TVU45957">
    <property type="protein sequence ID" value="TVU45957"/>
    <property type="gene ID" value="EJB05_05467"/>
</dbReference>
<evidence type="ECO:0000256" key="1">
    <source>
        <dbReference type="SAM" id="MobiDB-lite"/>
    </source>
</evidence>
<sequence length="247" mass="25501">KKSLLINGGRQKCSNSCGTSAALSQRFSVAGGGTTGGGDDRSSAKLRPLKKPCAFTSAAPRLDPSLVRGSLSSSREMRSRAAASPAAEAGNSSGRRTMLRSVDSLVSPTNGRKTPYAHQSTAAPWPPPRATSGATYSCVPTKELDRASTGSATNRGCGGDARRFHLFSRRSCSSGMGRHVGAGTAASAASPLPFLSSAGDAVDSSDRSKSVSMMCPSARMSTFSGLRSRYTMPIMCRYSSARSTSAA</sequence>
<feature type="non-terminal residue" evidence="2">
    <location>
        <position position="1"/>
    </location>
</feature>
<evidence type="ECO:0000313" key="3">
    <source>
        <dbReference type="Proteomes" id="UP000324897"/>
    </source>
</evidence>